<comment type="caution">
    <text evidence="1">The sequence shown here is derived from an EMBL/GenBank/DDBJ whole genome shotgun (WGS) entry which is preliminary data.</text>
</comment>
<sequence length="759" mass="85722">MKHNLLAGIPEAHTRYTQLPNEKGHNAVWDFVRSPDDRFYISVCGENEKPLTALLYEYYPKTGELRLIFDVADVWIVDPAHMPPSKIHTSIDFLPDGRLIMATHNTAPAPGHKQWMFEQHYEDQWEGYPGSIVMIVNPDTNEVQVRGIPVPRESIYGGMLGNDPRYYYFLGYMRGHFYRLDLETNEVKDYGKVSEYSSCRLAKDDKGRLYGSSFTGGIWRYDPERDAIEDLKIRFMSPHGTKQRRQFIFALRSPRGTLFMVDNMDGEMIELHPETLEVTRHGPVHLRHQIPKNSYGIGGLAADDNFVLYYGLKTYDEYCPIRLVRWDILRGGEPENLGLITPGGKDSQYICEMLFDRNGWLHMVDVCGEFSPYVLAVDVNKLQPPGEDAPDAQIRPYTEPDYNGVGSPAFMHIAAETVRTLPLHQYMGWKDTAVKHVYAMDGKVYAISGKESVYLIESDYSGEEPKEIAVVYDEGAPVSCVNAGKNKAALLTTDGSIVLIELERNRVGHRLKVPQGIELVRLHFMLEGNKLLASDYDGAVYVCDLGSGGFRMLHNIRMETNDAEPVKLSEHRVLLSAKNDEMRIYDISEMRSETLAIRTPSIRGRAFRATITGGAVLGDGTIVLGTYDGMLFTLSSDLRRTTVYGRLHSSGQLRNFIKRNHDEVIGVYGGTKDAGHVFHFSRECGFVDLGRPRVVKDNIELRDMDTEWASIHYISSLAYDPADGWLCVASGEEYGCIVRYKDVAFPTGMFCAASDSWLS</sequence>
<dbReference type="InterPro" id="IPR015943">
    <property type="entry name" value="WD40/YVTN_repeat-like_dom_sf"/>
</dbReference>
<gene>
    <name evidence="1" type="ORF">ACFQ03_05055</name>
</gene>
<keyword evidence="2" id="KW-1185">Reference proteome</keyword>
<accession>A0ABW3D4Z1</accession>
<evidence type="ECO:0008006" key="3">
    <source>
        <dbReference type="Google" id="ProtNLM"/>
    </source>
</evidence>
<dbReference type="RefSeq" id="WP_379286526.1">
    <property type="nucleotide sequence ID" value="NZ_JBHTIU010000013.1"/>
</dbReference>
<reference evidence="2" key="1">
    <citation type="journal article" date="2019" name="Int. J. Syst. Evol. Microbiol.">
        <title>The Global Catalogue of Microorganisms (GCM) 10K type strain sequencing project: providing services to taxonomists for standard genome sequencing and annotation.</title>
        <authorList>
            <consortium name="The Broad Institute Genomics Platform"/>
            <consortium name="The Broad Institute Genome Sequencing Center for Infectious Disease"/>
            <person name="Wu L."/>
            <person name="Ma J."/>
        </authorList>
    </citation>
    <scope>NUCLEOTIDE SEQUENCE [LARGE SCALE GENOMIC DNA]</scope>
    <source>
        <strain evidence="2">CCUG 57263</strain>
    </source>
</reference>
<proteinExistence type="predicted"/>
<name>A0ABW3D4Z1_9BACL</name>
<evidence type="ECO:0000313" key="2">
    <source>
        <dbReference type="Proteomes" id="UP001597120"/>
    </source>
</evidence>
<evidence type="ECO:0000313" key="1">
    <source>
        <dbReference type="EMBL" id="MFD0868507.1"/>
    </source>
</evidence>
<dbReference type="Proteomes" id="UP001597120">
    <property type="component" value="Unassembled WGS sequence"/>
</dbReference>
<dbReference type="EMBL" id="JBHTIU010000013">
    <property type="protein sequence ID" value="MFD0868507.1"/>
    <property type="molecule type" value="Genomic_DNA"/>
</dbReference>
<protein>
    <recommendedName>
        <fullName evidence="3">WD40 repeat domain-containing protein</fullName>
    </recommendedName>
</protein>
<dbReference type="InterPro" id="IPR011047">
    <property type="entry name" value="Quinoprotein_ADH-like_sf"/>
</dbReference>
<dbReference type="Gene3D" id="2.130.10.10">
    <property type="entry name" value="YVTN repeat-like/Quinoprotein amine dehydrogenase"/>
    <property type="match status" value="1"/>
</dbReference>
<organism evidence="1 2">
    <name type="scientific">Paenibacillus residui</name>
    <dbReference type="NCBI Taxonomy" id="629724"/>
    <lineage>
        <taxon>Bacteria</taxon>
        <taxon>Bacillati</taxon>
        <taxon>Bacillota</taxon>
        <taxon>Bacilli</taxon>
        <taxon>Bacillales</taxon>
        <taxon>Paenibacillaceae</taxon>
        <taxon>Paenibacillus</taxon>
    </lineage>
</organism>
<dbReference type="SUPFAM" id="SSF50998">
    <property type="entry name" value="Quinoprotein alcohol dehydrogenase-like"/>
    <property type="match status" value="2"/>
</dbReference>